<dbReference type="PANTHER" id="PTHR43311">
    <property type="entry name" value="GLUTAMATE--TRNA LIGASE"/>
    <property type="match status" value="1"/>
</dbReference>
<reference evidence="14 15" key="1">
    <citation type="submission" date="2014-04" db="EMBL/GenBank/DDBJ databases">
        <authorList>
            <consortium name="DOE Joint Genome Institute"/>
            <person name="Kuo A."/>
            <person name="Zuccaro A."/>
            <person name="Kohler A."/>
            <person name="Nagy L.G."/>
            <person name="Floudas D."/>
            <person name="Copeland A."/>
            <person name="Barry K.W."/>
            <person name="Cichocki N."/>
            <person name="Veneault-Fourrey C."/>
            <person name="LaButti K."/>
            <person name="Lindquist E.A."/>
            <person name="Lipzen A."/>
            <person name="Lundell T."/>
            <person name="Morin E."/>
            <person name="Murat C."/>
            <person name="Sun H."/>
            <person name="Tunlid A."/>
            <person name="Henrissat B."/>
            <person name="Grigoriev I.V."/>
            <person name="Hibbett D.S."/>
            <person name="Martin F."/>
            <person name="Nordberg H.P."/>
            <person name="Cantor M.N."/>
            <person name="Hua S.X."/>
        </authorList>
    </citation>
    <scope>NUCLEOTIDE SEQUENCE [LARGE SCALE GENOMIC DNA]</scope>
    <source>
        <strain evidence="14 15">MAFF 305830</strain>
    </source>
</reference>
<dbReference type="STRING" id="933852.A0A0C3AXA0"/>
<organism evidence="14 15">
    <name type="scientific">Serendipita vermifera MAFF 305830</name>
    <dbReference type="NCBI Taxonomy" id="933852"/>
    <lineage>
        <taxon>Eukaryota</taxon>
        <taxon>Fungi</taxon>
        <taxon>Dikarya</taxon>
        <taxon>Basidiomycota</taxon>
        <taxon>Agaricomycotina</taxon>
        <taxon>Agaricomycetes</taxon>
        <taxon>Sebacinales</taxon>
        <taxon>Serendipitaceae</taxon>
        <taxon>Serendipita</taxon>
    </lineage>
</organism>
<dbReference type="InterPro" id="IPR008925">
    <property type="entry name" value="aa_tRNA-synth_I_cd-bd_sf"/>
</dbReference>
<protein>
    <recommendedName>
        <fullName evidence="10">Glutamate--tRNA ligase, mitochondrial</fullName>
        <ecNumber evidence="3">6.1.1.17</ecNumber>
    </recommendedName>
    <alternativeName>
        <fullName evidence="9">Glutamyl-tRNA synthetase</fullName>
    </alternativeName>
</protein>
<dbReference type="HAMAP" id="MF_00022">
    <property type="entry name" value="Glu_tRNA_synth_type1"/>
    <property type="match status" value="1"/>
</dbReference>
<dbReference type="GO" id="GO:0006424">
    <property type="term" value="P:glutamyl-tRNA aminoacylation"/>
    <property type="evidence" value="ECO:0007669"/>
    <property type="project" value="InterPro"/>
</dbReference>
<dbReference type="EC" id="6.1.1.17" evidence="3"/>
<evidence type="ECO:0000256" key="2">
    <source>
        <dbReference type="ARBA" id="ARBA00007894"/>
    </source>
</evidence>
<evidence type="ECO:0000256" key="11">
    <source>
        <dbReference type="RuleBase" id="RU363037"/>
    </source>
</evidence>
<evidence type="ECO:0000256" key="5">
    <source>
        <dbReference type="ARBA" id="ARBA00022741"/>
    </source>
</evidence>
<dbReference type="SUPFAM" id="SSF52374">
    <property type="entry name" value="Nucleotidylyl transferase"/>
    <property type="match status" value="1"/>
</dbReference>
<name>A0A0C3AXA0_SERVB</name>
<evidence type="ECO:0000256" key="7">
    <source>
        <dbReference type="ARBA" id="ARBA00022917"/>
    </source>
</evidence>
<keyword evidence="15" id="KW-1185">Reference proteome</keyword>
<accession>A0A0C3AXA0</accession>
<keyword evidence="7 11" id="KW-0648">Protein biosynthesis</keyword>
<evidence type="ECO:0000256" key="10">
    <source>
        <dbReference type="ARBA" id="ARBA00072917"/>
    </source>
</evidence>
<dbReference type="InterPro" id="IPR045462">
    <property type="entry name" value="aa-tRNA-synth_I_cd-bd"/>
</dbReference>
<dbReference type="GO" id="GO:0005739">
    <property type="term" value="C:mitochondrion"/>
    <property type="evidence" value="ECO:0007669"/>
    <property type="project" value="UniProtKB-SubCell"/>
</dbReference>
<evidence type="ECO:0000256" key="8">
    <source>
        <dbReference type="ARBA" id="ARBA00023146"/>
    </source>
</evidence>
<dbReference type="GO" id="GO:0000049">
    <property type="term" value="F:tRNA binding"/>
    <property type="evidence" value="ECO:0007669"/>
    <property type="project" value="InterPro"/>
</dbReference>
<dbReference type="InterPro" id="IPR049940">
    <property type="entry name" value="GluQ/Sye"/>
</dbReference>
<keyword evidence="4 11" id="KW-0436">Ligase</keyword>
<dbReference type="GO" id="GO:0004818">
    <property type="term" value="F:glutamate-tRNA ligase activity"/>
    <property type="evidence" value="ECO:0007669"/>
    <property type="project" value="UniProtKB-EC"/>
</dbReference>
<dbReference type="EMBL" id="KN824289">
    <property type="protein sequence ID" value="KIM29155.1"/>
    <property type="molecule type" value="Genomic_DNA"/>
</dbReference>
<keyword evidence="5 11" id="KW-0547">Nucleotide-binding</keyword>
<dbReference type="AlphaFoldDB" id="A0A0C3AXA0"/>
<dbReference type="InterPro" id="IPR004527">
    <property type="entry name" value="Glu-tRNA-ligase_bac/mito"/>
</dbReference>
<evidence type="ECO:0000256" key="4">
    <source>
        <dbReference type="ARBA" id="ARBA00022598"/>
    </source>
</evidence>
<dbReference type="PRINTS" id="PR00987">
    <property type="entry name" value="TRNASYNTHGLU"/>
</dbReference>
<dbReference type="InterPro" id="IPR033910">
    <property type="entry name" value="GluRS_core"/>
</dbReference>
<dbReference type="CDD" id="cd00808">
    <property type="entry name" value="GluRS_core"/>
    <property type="match status" value="1"/>
</dbReference>
<dbReference type="InterPro" id="IPR001412">
    <property type="entry name" value="aa-tRNA-synth_I_CS"/>
</dbReference>
<evidence type="ECO:0000256" key="1">
    <source>
        <dbReference type="ARBA" id="ARBA00004173"/>
    </source>
</evidence>
<dbReference type="SUPFAM" id="SSF48163">
    <property type="entry name" value="An anticodon-binding domain of class I aminoacyl-tRNA synthetases"/>
    <property type="match status" value="1"/>
</dbReference>
<keyword evidence="6 11" id="KW-0067">ATP-binding</keyword>
<dbReference type="Pfam" id="PF19269">
    <property type="entry name" value="Anticodon_2"/>
    <property type="match status" value="1"/>
</dbReference>
<dbReference type="NCBIfam" id="TIGR00464">
    <property type="entry name" value="gltX_bact"/>
    <property type="match status" value="1"/>
</dbReference>
<dbReference type="GO" id="GO:0008270">
    <property type="term" value="F:zinc ion binding"/>
    <property type="evidence" value="ECO:0007669"/>
    <property type="project" value="InterPro"/>
</dbReference>
<comment type="subcellular location">
    <subcellularLocation>
        <location evidence="1">Mitochondrion</location>
    </subcellularLocation>
</comment>
<dbReference type="OrthoDB" id="428822at2759"/>
<dbReference type="GO" id="GO:0005524">
    <property type="term" value="F:ATP binding"/>
    <property type="evidence" value="ECO:0007669"/>
    <property type="project" value="UniProtKB-KW"/>
</dbReference>
<evidence type="ECO:0000259" key="13">
    <source>
        <dbReference type="Pfam" id="PF19269"/>
    </source>
</evidence>
<dbReference type="Gene3D" id="3.40.50.620">
    <property type="entry name" value="HUPs"/>
    <property type="match status" value="1"/>
</dbReference>
<dbReference type="InterPro" id="IPR020058">
    <property type="entry name" value="Glu/Gln-tRNA-synth_Ib_cat-dom"/>
</dbReference>
<dbReference type="HOGENOM" id="CLU_015768_6_3_1"/>
<dbReference type="FunFam" id="3.40.50.620:FF:000045">
    <property type="entry name" value="Glutamate--tRNA ligase, mitochondrial"/>
    <property type="match status" value="1"/>
</dbReference>
<dbReference type="InterPro" id="IPR014729">
    <property type="entry name" value="Rossmann-like_a/b/a_fold"/>
</dbReference>
<evidence type="ECO:0000259" key="12">
    <source>
        <dbReference type="Pfam" id="PF00749"/>
    </source>
</evidence>
<proteinExistence type="inferred from homology"/>
<gene>
    <name evidence="14" type="ORF">M408DRAFT_306041</name>
</gene>
<dbReference type="PROSITE" id="PS00178">
    <property type="entry name" value="AA_TRNA_LIGASE_I"/>
    <property type="match status" value="1"/>
</dbReference>
<dbReference type="Pfam" id="PF00749">
    <property type="entry name" value="tRNA-synt_1c"/>
    <property type="match status" value="1"/>
</dbReference>
<evidence type="ECO:0000256" key="9">
    <source>
        <dbReference type="ARBA" id="ARBA00030865"/>
    </source>
</evidence>
<dbReference type="Proteomes" id="UP000054097">
    <property type="component" value="Unassembled WGS sequence"/>
</dbReference>
<feature type="domain" description="Glutamyl/glutaminyl-tRNA synthetase class Ib catalytic" evidence="12">
    <location>
        <begin position="6"/>
        <end position="323"/>
    </location>
</feature>
<comment type="similarity">
    <text evidence="2">Belongs to the class-I aminoacyl-tRNA synthetase family. Glutamate--tRNA ligase type 1 subfamily.</text>
</comment>
<keyword evidence="8 11" id="KW-0030">Aminoacyl-tRNA synthetase</keyword>
<evidence type="ECO:0000256" key="3">
    <source>
        <dbReference type="ARBA" id="ARBA00012835"/>
    </source>
</evidence>
<dbReference type="InterPro" id="IPR020751">
    <property type="entry name" value="aa-tRNA-synth_I_codon-bd_sub2"/>
</dbReference>
<sequence>MPPLLRFAPSPTGPLHLGGLRTALFNHLFALKHGGKWILRIEDTDATRLVPSSLDSIRKGLEWAGLEYNFGPGIGGPHAPYFQSKRLDLYHQYSKKLLESGDAYRCFCTHAELDQKKKDLQESGSTMTYDRTCLKMTDEEVARRVRAGKKHIIRINDTKSPSLPPFSDLVFGEVRDAQGSLPTDPVLLKADLFPTYHLASIVDDHEMGITHVIRGEEWLPSLPLHRSLYTRLGLSEPRFGHLPLLLNGDGSKMSKRKGDVGVHDFMNNGWEPSAVLNWLAIAGRNVNNPLLSSQIPVTLSQLVEQFDLANYTRRRAVLDRAVLSQLNKAHIQRLVTSEDPTSQESVIARAIQLVKERYPNSSLNSPSYVTQVLSLMGDRIERIGQLTDVGRMFFDGGLALEQPMPCDPTIYVSVIDTFANWIKDAWDENELSNTLHNLSGQVKDPKNGSTVGRRTTMLILRHGLGGEKNGPPLGETILLLGRDEVLRRLEAVIAQSGLSLKRVP</sequence>
<reference evidence="15" key="2">
    <citation type="submission" date="2015-01" db="EMBL/GenBank/DDBJ databases">
        <title>Evolutionary Origins and Diversification of the Mycorrhizal Mutualists.</title>
        <authorList>
            <consortium name="DOE Joint Genome Institute"/>
            <consortium name="Mycorrhizal Genomics Consortium"/>
            <person name="Kohler A."/>
            <person name="Kuo A."/>
            <person name="Nagy L.G."/>
            <person name="Floudas D."/>
            <person name="Copeland A."/>
            <person name="Barry K.W."/>
            <person name="Cichocki N."/>
            <person name="Veneault-Fourrey C."/>
            <person name="LaButti K."/>
            <person name="Lindquist E.A."/>
            <person name="Lipzen A."/>
            <person name="Lundell T."/>
            <person name="Morin E."/>
            <person name="Murat C."/>
            <person name="Riley R."/>
            <person name="Ohm R."/>
            <person name="Sun H."/>
            <person name="Tunlid A."/>
            <person name="Henrissat B."/>
            <person name="Grigoriev I.V."/>
            <person name="Hibbett D.S."/>
            <person name="Martin F."/>
        </authorList>
    </citation>
    <scope>NUCLEOTIDE SEQUENCE [LARGE SCALE GENOMIC DNA]</scope>
    <source>
        <strain evidence="15">MAFF 305830</strain>
    </source>
</reference>
<evidence type="ECO:0000313" key="15">
    <source>
        <dbReference type="Proteomes" id="UP000054097"/>
    </source>
</evidence>
<dbReference type="Gene3D" id="1.10.10.350">
    <property type="match status" value="1"/>
</dbReference>
<dbReference type="InterPro" id="IPR000924">
    <property type="entry name" value="Glu/Gln-tRNA-synth"/>
</dbReference>
<feature type="domain" description="Aminoacyl-tRNA synthetase class I anticodon-binding" evidence="13">
    <location>
        <begin position="358"/>
        <end position="493"/>
    </location>
</feature>
<dbReference type="PANTHER" id="PTHR43311:SF2">
    <property type="entry name" value="GLUTAMATE--TRNA LIGASE, MITOCHONDRIAL-RELATED"/>
    <property type="match status" value="1"/>
</dbReference>
<evidence type="ECO:0000256" key="6">
    <source>
        <dbReference type="ARBA" id="ARBA00022840"/>
    </source>
</evidence>
<evidence type="ECO:0000313" key="14">
    <source>
        <dbReference type="EMBL" id="KIM29155.1"/>
    </source>
</evidence>